<comment type="similarity">
    <text evidence="1">Belongs to the small GTPase superfamily. Rab family.</text>
</comment>
<evidence type="ECO:0000256" key="2">
    <source>
        <dbReference type="ARBA" id="ARBA00022741"/>
    </source>
</evidence>
<dbReference type="PANTHER" id="PTHR47978">
    <property type="match status" value="1"/>
</dbReference>
<accession>A0AA35WYK2</accession>
<dbReference type="GO" id="GO:0005525">
    <property type="term" value="F:GTP binding"/>
    <property type="evidence" value="ECO:0007669"/>
    <property type="project" value="InterPro"/>
</dbReference>
<dbReference type="Gene3D" id="3.40.50.300">
    <property type="entry name" value="P-loop containing nucleotide triphosphate hydrolases"/>
    <property type="match status" value="1"/>
</dbReference>
<reference evidence="4" key="1">
    <citation type="submission" date="2023-03" db="EMBL/GenBank/DDBJ databases">
        <authorList>
            <person name="Steffen K."/>
            <person name="Cardenas P."/>
        </authorList>
    </citation>
    <scope>NUCLEOTIDE SEQUENCE</scope>
</reference>
<protein>
    <submittedName>
        <fullName evidence="4">Ras-like GTP-binding protein YPT1</fullName>
    </submittedName>
</protein>
<dbReference type="SUPFAM" id="SSF52540">
    <property type="entry name" value="P-loop containing nucleoside triphosphate hydrolases"/>
    <property type="match status" value="1"/>
</dbReference>
<dbReference type="PROSITE" id="PS51419">
    <property type="entry name" value="RAB"/>
    <property type="match status" value="1"/>
</dbReference>
<gene>
    <name evidence="4" type="ORF">GBAR_LOCUS17843</name>
</gene>
<dbReference type="AlphaFoldDB" id="A0AA35WYK2"/>
<dbReference type="SMART" id="SM00175">
    <property type="entry name" value="RAB"/>
    <property type="match status" value="1"/>
</dbReference>
<dbReference type="InterPro" id="IPR001806">
    <property type="entry name" value="Small_GTPase"/>
</dbReference>
<evidence type="ECO:0000313" key="5">
    <source>
        <dbReference type="Proteomes" id="UP001174909"/>
    </source>
</evidence>
<name>A0AA35WYK2_GEOBA</name>
<dbReference type="Proteomes" id="UP001174909">
    <property type="component" value="Unassembled WGS sequence"/>
</dbReference>
<dbReference type="InterPro" id="IPR027417">
    <property type="entry name" value="P-loop_NTPase"/>
</dbReference>
<dbReference type="GO" id="GO:0003924">
    <property type="term" value="F:GTPase activity"/>
    <property type="evidence" value="ECO:0007669"/>
    <property type="project" value="InterPro"/>
</dbReference>
<dbReference type="SMART" id="SM00173">
    <property type="entry name" value="RAS"/>
    <property type="match status" value="1"/>
</dbReference>
<keyword evidence="5" id="KW-1185">Reference proteome</keyword>
<evidence type="ECO:0000256" key="1">
    <source>
        <dbReference type="ARBA" id="ARBA00006270"/>
    </source>
</evidence>
<dbReference type="EMBL" id="CASHTH010002535">
    <property type="protein sequence ID" value="CAI8031450.1"/>
    <property type="molecule type" value="Genomic_DNA"/>
</dbReference>
<dbReference type="PRINTS" id="PR00449">
    <property type="entry name" value="RASTRNSFRMNG"/>
</dbReference>
<feature type="region of interest" description="Disordered" evidence="3">
    <location>
        <begin position="193"/>
        <end position="223"/>
    </location>
</feature>
<comment type="caution">
    <text evidence="4">The sequence shown here is derived from an EMBL/GenBank/DDBJ whole genome shotgun (WGS) entry which is preliminary data.</text>
</comment>
<keyword evidence="2" id="KW-0547">Nucleotide-binding</keyword>
<sequence length="223" mass="25266">MAVEAFEVESIVLKLMVIGDGGVGKSCFITRFVEGKYTTDHPPSQWKREHRFQKKLHQVVVDGITINLEIMELNDELFRLTDVATEAIYPDAMIADCYIYLFDLANKESLHSVGNWKHEMERYNVGPHRKHSVWMMAGHTIKEQDYSILITQAEAKAKAMKMKFMAVNARSGENIDKAVLTLVADTMTHQKAHCNDPVDPWATSDTQPPVERAPSPLAVTHEK</sequence>
<proteinExistence type="inferred from homology"/>
<organism evidence="4 5">
    <name type="scientific">Geodia barretti</name>
    <name type="common">Barrett's horny sponge</name>
    <dbReference type="NCBI Taxonomy" id="519541"/>
    <lineage>
        <taxon>Eukaryota</taxon>
        <taxon>Metazoa</taxon>
        <taxon>Porifera</taxon>
        <taxon>Demospongiae</taxon>
        <taxon>Heteroscleromorpha</taxon>
        <taxon>Tetractinellida</taxon>
        <taxon>Astrophorina</taxon>
        <taxon>Geodiidae</taxon>
        <taxon>Geodia</taxon>
    </lineage>
</organism>
<evidence type="ECO:0000313" key="4">
    <source>
        <dbReference type="EMBL" id="CAI8031450.1"/>
    </source>
</evidence>
<evidence type="ECO:0000256" key="3">
    <source>
        <dbReference type="SAM" id="MobiDB-lite"/>
    </source>
</evidence>
<dbReference type="Pfam" id="PF00071">
    <property type="entry name" value="Ras"/>
    <property type="match status" value="1"/>
</dbReference>